<name>A0A4Q7DL27_9PROT</name>
<protein>
    <recommendedName>
        <fullName evidence="7 8">Elongation factor P</fullName>
        <shortName evidence="7">EF-P</shortName>
    </recommendedName>
</protein>
<dbReference type="Pfam" id="PF08207">
    <property type="entry name" value="EFP_N"/>
    <property type="match status" value="1"/>
</dbReference>
<evidence type="ECO:0000256" key="9">
    <source>
        <dbReference type="RuleBase" id="RU004389"/>
    </source>
</evidence>
<dbReference type="NCBIfam" id="TIGR00038">
    <property type="entry name" value="efp"/>
    <property type="match status" value="1"/>
</dbReference>
<dbReference type="InterPro" id="IPR012340">
    <property type="entry name" value="NA-bd_OB-fold"/>
</dbReference>
<dbReference type="OrthoDB" id="9801844at2"/>
<dbReference type="Proteomes" id="UP000293550">
    <property type="component" value="Unassembled WGS sequence"/>
</dbReference>
<feature type="domain" description="Translation elongation factor P/YeiP central" evidence="11">
    <location>
        <begin position="68"/>
        <end position="122"/>
    </location>
</feature>
<gene>
    <name evidence="7 12" type="primary">efp</name>
    <name evidence="12" type="ORF">EQU50_01115</name>
</gene>
<dbReference type="PANTHER" id="PTHR30053:SF14">
    <property type="entry name" value="TRANSLATION ELONGATION FACTOR KOW-LIKE DOMAIN-CONTAINING PROTEIN"/>
    <property type="match status" value="1"/>
</dbReference>
<dbReference type="CDD" id="cd05794">
    <property type="entry name" value="S1_EF-P_repeat_2"/>
    <property type="match status" value="1"/>
</dbReference>
<dbReference type="SMART" id="SM01185">
    <property type="entry name" value="EFP"/>
    <property type="match status" value="1"/>
</dbReference>
<dbReference type="InterPro" id="IPR013185">
    <property type="entry name" value="Transl_elong_KOW-like"/>
</dbReference>
<dbReference type="InterPro" id="IPR008991">
    <property type="entry name" value="Translation_prot_SH3-like_sf"/>
</dbReference>
<dbReference type="SMART" id="SM00841">
    <property type="entry name" value="Elong-fact-P_C"/>
    <property type="match status" value="1"/>
</dbReference>
<dbReference type="EMBL" id="SCFB01000002">
    <property type="protein sequence ID" value="RZI46854.1"/>
    <property type="molecule type" value="Genomic_DNA"/>
</dbReference>
<comment type="subcellular location">
    <subcellularLocation>
        <location evidence="1 7">Cytoplasm</location>
    </subcellularLocation>
</comment>
<dbReference type="InterPro" id="IPR015365">
    <property type="entry name" value="Elong-fact-P_C"/>
</dbReference>
<dbReference type="AlphaFoldDB" id="A0A4Q7DL27"/>
<keyword evidence="5 7" id="KW-0251">Elongation factor</keyword>
<proteinExistence type="inferred from homology"/>
<dbReference type="Pfam" id="PF01132">
    <property type="entry name" value="EFP"/>
    <property type="match status" value="1"/>
</dbReference>
<dbReference type="GO" id="GO:0003746">
    <property type="term" value="F:translation elongation factor activity"/>
    <property type="evidence" value="ECO:0007669"/>
    <property type="project" value="UniProtKB-UniRule"/>
</dbReference>
<comment type="function">
    <text evidence="7">Involved in peptide bond synthesis. Stimulates efficient translation and peptide-bond synthesis on native or reconstituted 70S ribosomes in vitro. Probably functions indirectly by altering the affinity of the ribosome for aminoacyl-tRNA, thus increasing their reactivity as acceptors for peptidyl transferase.</text>
</comment>
<keyword evidence="13" id="KW-1185">Reference proteome</keyword>
<dbReference type="RefSeq" id="WP_130153326.1">
    <property type="nucleotide sequence ID" value="NZ_SCFB01000002.1"/>
</dbReference>
<dbReference type="InterPro" id="IPR020599">
    <property type="entry name" value="Transl_elong_fac_P/YeiP"/>
</dbReference>
<evidence type="ECO:0000256" key="8">
    <source>
        <dbReference type="NCBIfam" id="TIGR00038"/>
    </source>
</evidence>
<evidence type="ECO:0000256" key="3">
    <source>
        <dbReference type="ARBA" id="ARBA00009479"/>
    </source>
</evidence>
<dbReference type="InterPro" id="IPR011768">
    <property type="entry name" value="Transl_elongation_fac_P"/>
</dbReference>
<comment type="pathway">
    <text evidence="2 7">Protein biosynthesis; polypeptide chain elongation.</text>
</comment>
<evidence type="ECO:0000313" key="12">
    <source>
        <dbReference type="EMBL" id="RZI46854.1"/>
    </source>
</evidence>
<dbReference type="InterPro" id="IPR001059">
    <property type="entry name" value="Transl_elong_P/YeiP_cen"/>
</dbReference>
<evidence type="ECO:0000256" key="5">
    <source>
        <dbReference type="ARBA" id="ARBA00022768"/>
    </source>
</evidence>
<dbReference type="FunFam" id="2.40.50.140:FF:000004">
    <property type="entry name" value="Elongation factor P"/>
    <property type="match status" value="1"/>
</dbReference>
<reference evidence="12 13" key="1">
    <citation type="submission" date="2018-10" db="EMBL/GenBank/DDBJ databases">
        <title>An updated phylogeny of the Alphaproteobacteria reveals that the parasitic Rickettsiales and Holosporales have independent origins.</title>
        <authorList>
            <person name="Munoz-Gomez S.A."/>
            <person name="Hess S."/>
            <person name="Burger G."/>
            <person name="Lang B.F."/>
            <person name="Susko E."/>
            <person name="Slamovits C.H."/>
            <person name="Roger A.J."/>
        </authorList>
    </citation>
    <scope>NUCLEOTIDE SEQUENCE [LARGE SCALE GENOMIC DNA]</scope>
    <source>
        <strain evidence="12">HOLO01</strain>
    </source>
</reference>
<evidence type="ECO:0000259" key="11">
    <source>
        <dbReference type="SMART" id="SM01185"/>
    </source>
</evidence>
<comment type="caution">
    <text evidence="12">The sequence shown here is derived from an EMBL/GenBank/DDBJ whole genome shotgun (WGS) entry which is preliminary data.</text>
</comment>
<dbReference type="Gene3D" id="2.40.50.140">
    <property type="entry name" value="Nucleic acid-binding proteins"/>
    <property type="match status" value="2"/>
</dbReference>
<comment type="similarity">
    <text evidence="3 7 9">Belongs to the elongation factor P family.</text>
</comment>
<keyword evidence="4 7" id="KW-0963">Cytoplasm</keyword>
<evidence type="ECO:0000256" key="4">
    <source>
        <dbReference type="ARBA" id="ARBA00022490"/>
    </source>
</evidence>
<dbReference type="SUPFAM" id="SSF50249">
    <property type="entry name" value="Nucleic acid-binding proteins"/>
    <property type="match status" value="2"/>
</dbReference>
<dbReference type="HAMAP" id="MF_00141">
    <property type="entry name" value="EF_P"/>
    <property type="match status" value="1"/>
</dbReference>
<dbReference type="SUPFAM" id="SSF50104">
    <property type="entry name" value="Translation proteins SH3-like domain"/>
    <property type="match status" value="1"/>
</dbReference>
<accession>A0A4Q7DL27</accession>
<sequence length="188" mass="21101">MKINGNSVRIGNVIEHQGKLWVATKTQHTQPGKGGAYMQVELKNLIDGTKTNERFRSSEQVERVYLDESPYQYLYAEDDNLIFMDQQTFEQITLSKDFVGDAAAYLQDGMVVDVSSYEERPISVKLPDTVILRITEAEPVVKGQTASSSFKPAMLENGLRVMVPPHIDSGIRIVVNTADNTYVERAKD</sequence>
<evidence type="ECO:0000256" key="7">
    <source>
        <dbReference type="HAMAP-Rule" id="MF_00141"/>
    </source>
</evidence>
<evidence type="ECO:0000259" key="10">
    <source>
        <dbReference type="SMART" id="SM00841"/>
    </source>
</evidence>
<dbReference type="PANTHER" id="PTHR30053">
    <property type="entry name" value="ELONGATION FACTOR P"/>
    <property type="match status" value="1"/>
</dbReference>
<dbReference type="Gene3D" id="2.30.30.30">
    <property type="match status" value="1"/>
</dbReference>
<dbReference type="NCBIfam" id="NF001810">
    <property type="entry name" value="PRK00529.1"/>
    <property type="match status" value="1"/>
</dbReference>
<dbReference type="CDD" id="cd04470">
    <property type="entry name" value="S1_EF-P_repeat_1"/>
    <property type="match status" value="1"/>
</dbReference>
<dbReference type="Pfam" id="PF09285">
    <property type="entry name" value="Elong-fact-P_C"/>
    <property type="match status" value="1"/>
</dbReference>
<evidence type="ECO:0000256" key="6">
    <source>
        <dbReference type="ARBA" id="ARBA00022917"/>
    </source>
</evidence>
<dbReference type="PROSITE" id="PS01275">
    <property type="entry name" value="EFP"/>
    <property type="match status" value="1"/>
</dbReference>
<dbReference type="InterPro" id="IPR013852">
    <property type="entry name" value="Transl_elong_P/YeiP_CS"/>
</dbReference>
<dbReference type="InterPro" id="IPR014722">
    <property type="entry name" value="Rib_uL2_dom2"/>
</dbReference>
<evidence type="ECO:0000256" key="2">
    <source>
        <dbReference type="ARBA" id="ARBA00004815"/>
    </source>
</evidence>
<keyword evidence="6 7" id="KW-0648">Protein biosynthesis</keyword>
<evidence type="ECO:0000256" key="1">
    <source>
        <dbReference type="ARBA" id="ARBA00004496"/>
    </source>
</evidence>
<dbReference type="UniPathway" id="UPA00345"/>
<dbReference type="FunFam" id="2.40.50.140:FF:000009">
    <property type="entry name" value="Elongation factor P"/>
    <property type="match status" value="1"/>
</dbReference>
<dbReference type="FunFam" id="2.30.30.30:FF:000003">
    <property type="entry name" value="Elongation factor P"/>
    <property type="match status" value="1"/>
</dbReference>
<organism evidence="12 13">
    <name type="scientific">Candidatus Finniella inopinata</name>
    <dbReference type="NCBI Taxonomy" id="1696036"/>
    <lineage>
        <taxon>Bacteria</taxon>
        <taxon>Pseudomonadati</taxon>
        <taxon>Pseudomonadota</taxon>
        <taxon>Alphaproteobacteria</taxon>
        <taxon>Holosporales</taxon>
        <taxon>Candidatus Paracaedibacteraceae</taxon>
        <taxon>Candidatus Finniella</taxon>
    </lineage>
</organism>
<evidence type="ECO:0000313" key="13">
    <source>
        <dbReference type="Proteomes" id="UP000293550"/>
    </source>
</evidence>
<dbReference type="PIRSF" id="PIRSF005901">
    <property type="entry name" value="EF-P"/>
    <property type="match status" value="1"/>
</dbReference>
<dbReference type="GO" id="GO:0043043">
    <property type="term" value="P:peptide biosynthetic process"/>
    <property type="evidence" value="ECO:0007669"/>
    <property type="project" value="InterPro"/>
</dbReference>
<dbReference type="GO" id="GO:0005829">
    <property type="term" value="C:cytosol"/>
    <property type="evidence" value="ECO:0007669"/>
    <property type="project" value="UniProtKB-ARBA"/>
</dbReference>
<feature type="domain" description="Elongation factor P C-terminal" evidence="10">
    <location>
        <begin position="130"/>
        <end position="185"/>
    </location>
</feature>